<feature type="signal peptide" evidence="1">
    <location>
        <begin position="1"/>
        <end position="19"/>
    </location>
</feature>
<dbReference type="SUPFAM" id="SSF52833">
    <property type="entry name" value="Thioredoxin-like"/>
    <property type="match status" value="1"/>
</dbReference>
<proteinExistence type="predicted"/>
<dbReference type="EMBL" id="JACWMW010000006">
    <property type="protein sequence ID" value="MBD1387505.1"/>
    <property type="molecule type" value="Genomic_DNA"/>
</dbReference>
<dbReference type="PROSITE" id="PS51352">
    <property type="entry name" value="THIOREDOXIN_2"/>
    <property type="match status" value="1"/>
</dbReference>
<dbReference type="InterPro" id="IPR013766">
    <property type="entry name" value="Thioredoxin_domain"/>
</dbReference>
<accession>A0ABR7XAA8</accession>
<keyword evidence="4" id="KW-1185">Reference proteome</keyword>
<dbReference type="Gene3D" id="3.40.30.10">
    <property type="entry name" value="Glutaredoxin"/>
    <property type="match status" value="1"/>
</dbReference>
<dbReference type="InterPro" id="IPR000866">
    <property type="entry name" value="AhpC/TSA"/>
</dbReference>
<dbReference type="PANTHER" id="PTHR42852:SF17">
    <property type="entry name" value="THIOREDOXIN-LIKE PROTEIN HI_1115"/>
    <property type="match status" value="1"/>
</dbReference>
<feature type="domain" description="Thioredoxin" evidence="2">
    <location>
        <begin position="77"/>
        <end position="240"/>
    </location>
</feature>
<feature type="chain" id="PRO_5045321386" evidence="1">
    <location>
        <begin position="20"/>
        <end position="242"/>
    </location>
</feature>
<dbReference type="Pfam" id="PF00578">
    <property type="entry name" value="AhpC-TSA"/>
    <property type="match status" value="1"/>
</dbReference>
<gene>
    <name evidence="3" type="ORF">IDJ75_19630</name>
</gene>
<dbReference type="Proteomes" id="UP000618754">
    <property type="component" value="Unassembled WGS sequence"/>
</dbReference>
<dbReference type="InterPro" id="IPR050553">
    <property type="entry name" value="Thioredoxin_ResA/DsbE_sf"/>
</dbReference>
<evidence type="ECO:0000259" key="2">
    <source>
        <dbReference type="PROSITE" id="PS51352"/>
    </source>
</evidence>
<sequence length="242" mass="27458">MKQTLLIAALLFITYLSSAQIEITKPIEEFAANKNTIVTNEKGVKYAYADWAKLMATGNYKLNPLIHDSDSTSFILVRRNEKAEDAKFAKLPKPVETKFFKTGAVFRFKDMIDMSGEQITAESLKGKIVVLNFWFIACPPCRYEMPELNTLVENYKKNKDVIFIAISLDKLADVKKFLTVIPFKFHVVGQSMPLFYLYGVDECPASLVIDRTGIIKFHSQGYGDGATPYWIKKTIAEIQTQN</sequence>
<protein>
    <submittedName>
        <fullName evidence="3">TlpA family protein disulfide reductase</fullName>
    </submittedName>
</protein>
<organism evidence="3 4">
    <name type="scientific">Mucilaginibacter rigui</name>
    <dbReference type="NCBI Taxonomy" id="534635"/>
    <lineage>
        <taxon>Bacteria</taxon>
        <taxon>Pseudomonadati</taxon>
        <taxon>Bacteroidota</taxon>
        <taxon>Sphingobacteriia</taxon>
        <taxon>Sphingobacteriales</taxon>
        <taxon>Sphingobacteriaceae</taxon>
        <taxon>Mucilaginibacter</taxon>
    </lineage>
</organism>
<evidence type="ECO:0000313" key="4">
    <source>
        <dbReference type="Proteomes" id="UP000618754"/>
    </source>
</evidence>
<comment type="caution">
    <text evidence="3">The sequence shown here is derived from an EMBL/GenBank/DDBJ whole genome shotgun (WGS) entry which is preliminary data.</text>
</comment>
<name>A0ABR7XAA8_9SPHI</name>
<dbReference type="CDD" id="cd02966">
    <property type="entry name" value="TlpA_like_family"/>
    <property type="match status" value="1"/>
</dbReference>
<evidence type="ECO:0000256" key="1">
    <source>
        <dbReference type="SAM" id="SignalP"/>
    </source>
</evidence>
<dbReference type="InterPro" id="IPR036249">
    <property type="entry name" value="Thioredoxin-like_sf"/>
</dbReference>
<reference evidence="3 4" key="1">
    <citation type="submission" date="2020-09" db="EMBL/GenBank/DDBJ databases">
        <title>Novel species of Mucilaginibacter isolated from a glacier on the Tibetan Plateau.</title>
        <authorList>
            <person name="Liu Q."/>
            <person name="Xin Y.-H."/>
        </authorList>
    </citation>
    <scope>NUCLEOTIDE SEQUENCE [LARGE SCALE GENOMIC DNA]</scope>
    <source>
        <strain evidence="3 4">CGMCC 1.13878</strain>
    </source>
</reference>
<keyword evidence="1" id="KW-0732">Signal</keyword>
<dbReference type="RefSeq" id="WP_191177348.1">
    <property type="nucleotide sequence ID" value="NZ_JACWMW010000006.1"/>
</dbReference>
<evidence type="ECO:0000313" key="3">
    <source>
        <dbReference type="EMBL" id="MBD1387505.1"/>
    </source>
</evidence>
<dbReference type="PANTHER" id="PTHR42852">
    <property type="entry name" value="THIOL:DISULFIDE INTERCHANGE PROTEIN DSBE"/>
    <property type="match status" value="1"/>
</dbReference>